<evidence type="ECO:0000313" key="2">
    <source>
        <dbReference type="Proteomes" id="UP000054107"/>
    </source>
</evidence>
<gene>
    <name evidence="1" type="primary">PARPA_09980.1 scaffold 39144</name>
</gene>
<proteinExistence type="predicted"/>
<protein>
    <submittedName>
        <fullName evidence="1">Uncharacterized protein</fullName>
    </submittedName>
</protein>
<name>A0A0B7NB68_9FUNG</name>
<dbReference type="EMBL" id="LN732614">
    <property type="protein sequence ID" value="CEP15740.1"/>
    <property type="molecule type" value="Genomic_DNA"/>
</dbReference>
<reference evidence="1 2" key="1">
    <citation type="submission" date="2014-09" db="EMBL/GenBank/DDBJ databases">
        <authorList>
            <person name="Ellenberger Sabrina"/>
        </authorList>
    </citation>
    <scope>NUCLEOTIDE SEQUENCE [LARGE SCALE GENOMIC DNA]</scope>
    <source>
        <strain evidence="1 2">CBS 412.66</strain>
    </source>
</reference>
<organism evidence="1 2">
    <name type="scientific">Parasitella parasitica</name>
    <dbReference type="NCBI Taxonomy" id="35722"/>
    <lineage>
        <taxon>Eukaryota</taxon>
        <taxon>Fungi</taxon>
        <taxon>Fungi incertae sedis</taxon>
        <taxon>Mucoromycota</taxon>
        <taxon>Mucoromycotina</taxon>
        <taxon>Mucoromycetes</taxon>
        <taxon>Mucorales</taxon>
        <taxon>Mucorineae</taxon>
        <taxon>Mucoraceae</taxon>
        <taxon>Parasitella</taxon>
    </lineage>
</organism>
<dbReference type="Proteomes" id="UP000054107">
    <property type="component" value="Unassembled WGS sequence"/>
</dbReference>
<keyword evidence="2" id="KW-1185">Reference proteome</keyword>
<accession>A0A0B7NB68</accession>
<dbReference type="OrthoDB" id="2205645at2759"/>
<dbReference type="AlphaFoldDB" id="A0A0B7NB68"/>
<evidence type="ECO:0000313" key="1">
    <source>
        <dbReference type="EMBL" id="CEP15740.1"/>
    </source>
</evidence>
<sequence>MSNINDENWEEYILANELEEINEATNTEKQPTEFQDFLDAIPKTADLRAIFSHLDNQVIDPFQNRALYWMKKAL</sequence>